<reference evidence="6 7" key="1">
    <citation type="journal article" date="2006" name="Science">
        <title>Phytophthora genome sequences uncover evolutionary origins and mechanisms of pathogenesis.</title>
        <authorList>
            <person name="Tyler B.M."/>
            <person name="Tripathy S."/>
            <person name="Zhang X."/>
            <person name="Dehal P."/>
            <person name="Jiang R.H."/>
            <person name="Aerts A."/>
            <person name="Arredondo F.D."/>
            <person name="Baxter L."/>
            <person name="Bensasson D."/>
            <person name="Beynon J.L."/>
            <person name="Chapman J."/>
            <person name="Damasceno C.M."/>
            <person name="Dorrance A.E."/>
            <person name="Dou D."/>
            <person name="Dickerman A.W."/>
            <person name="Dubchak I.L."/>
            <person name="Garbelotto M."/>
            <person name="Gijzen M."/>
            <person name="Gordon S.G."/>
            <person name="Govers F."/>
            <person name="Grunwald N.J."/>
            <person name="Huang W."/>
            <person name="Ivors K.L."/>
            <person name="Jones R.W."/>
            <person name="Kamoun S."/>
            <person name="Krampis K."/>
            <person name="Lamour K.H."/>
            <person name="Lee M.K."/>
            <person name="McDonald W.H."/>
            <person name="Medina M."/>
            <person name="Meijer H.J."/>
            <person name="Nordberg E.K."/>
            <person name="Maclean D.J."/>
            <person name="Ospina-Giraldo M.D."/>
            <person name="Morris P.F."/>
            <person name="Phuntumart V."/>
            <person name="Putnam N.H."/>
            <person name="Rash S."/>
            <person name="Rose J.K."/>
            <person name="Sakihama Y."/>
            <person name="Salamov A.A."/>
            <person name="Savidor A."/>
            <person name="Scheuring C.F."/>
            <person name="Smith B.M."/>
            <person name="Sobral B.W."/>
            <person name="Terry A."/>
            <person name="Torto-Alalibo T.A."/>
            <person name="Win J."/>
            <person name="Xu Z."/>
            <person name="Zhang H."/>
            <person name="Grigoriev I.V."/>
            <person name="Rokhsar D.S."/>
            <person name="Boore J.L."/>
        </authorList>
    </citation>
    <scope>NUCLEOTIDE SEQUENCE [LARGE SCALE GENOMIC DNA]</scope>
    <source>
        <strain evidence="6 7">P6497</strain>
    </source>
</reference>
<dbReference type="SUPFAM" id="SSF50249">
    <property type="entry name" value="Nucleic acid-binding proteins"/>
    <property type="match status" value="1"/>
</dbReference>
<dbReference type="KEGG" id="psoj:PHYSODRAFT_474031"/>
<evidence type="ECO:0000313" key="7">
    <source>
        <dbReference type="Proteomes" id="UP000002640"/>
    </source>
</evidence>
<dbReference type="InterPro" id="IPR006196">
    <property type="entry name" value="RNA-binding_domain_S1_IF1"/>
</dbReference>
<dbReference type="RefSeq" id="XP_009515592.1">
    <property type="nucleotide sequence ID" value="XM_009517297.1"/>
</dbReference>
<dbReference type="SMR" id="G4YPL5"/>
<dbReference type="AlphaFoldDB" id="G4YPL5"/>
<dbReference type="EMBL" id="JH159151">
    <property type="protein sequence ID" value="EGZ28317.1"/>
    <property type="molecule type" value="Genomic_DNA"/>
</dbReference>
<dbReference type="GeneID" id="20654434"/>
<dbReference type="STRING" id="1094619.G4YPL5"/>
<evidence type="ECO:0000313" key="6">
    <source>
        <dbReference type="EMBL" id="EGZ28317.1"/>
    </source>
</evidence>
<evidence type="ECO:0000259" key="5">
    <source>
        <dbReference type="PROSITE" id="PS50832"/>
    </source>
</evidence>
<dbReference type="InterPro" id="IPR039294">
    <property type="entry name" value="EIF1AD"/>
</dbReference>
<comment type="similarity">
    <text evidence="1">Belongs to the EIF1AD family.</text>
</comment>
<dbReference type="Gene3D" id="2.40.50.140">
    <property type="entry name" value="Nucleic acid-binding proteins"/>
    <property type="match status" value="1"/>
</dbReference>
<dbReference type="InterPro" id="IPR012340">
    <property type="entry name" value="NA-bd_OB-fold"/>
</dbReference>
<dbReference type="Proteomes" id="UP000002640">
    <property type="component" value="Unassembled WGS sequence"/>
</dbReference>
<proteinExistence type="inferred from homology"/>
<accession>G4YPL5</accession>
<keyword evidence="2" id="KW-0694">RNA-binding</keyword>
<feature type="region of interest" description="Disordered" evidence="4">
    <location>
        <begin position="125"/>
        <end position="192"/>
    </location>
</feature>
<keyword evidence="3" id="KW-0648">Protein biosynthesis</keyword>
<sequence length="192" mass="21235">MSGAGRKSAYRKGVTSRVLYGDPEPKENELIVRVTALRGSNLFEVVDAEGAKSVTMLPTKFRKLIWVKRGDFLIVGEGDGGEATTAKGKKGAVTSIVEHILYKDQIKNLKRKDLWPAAFDDSSASTAWTQGDVDEDDEKNDDEDAEEEDAATASSSKGLTMVADRFAQMKVNRNRRKGHFDDDEEEEDSDDE</sequence>
<dbReference type="PANTHER" id="PTHR21641">
    <property type="entry name" value="TRANSLATION INITIATION FACTOR-RELATED"/>
    <property type="match status" value="1"/>
</dbReference>
<dbReference type="Pfam" id="PF01176">
    <property type="entry name" value="eIF-1a"/>
    <property type="match status" value="1"/>
</dbReference>
<dbReference type="PANTHER" id="PTHR21641:SF0">
    <property type="entry name" value="RNA-BINDING PROTEIN EIF1AD-RELATED"/>
    <property type="match status" value="1"/>
</dbReference>
<feature type="compositionally biased region" description="Acidic residues" evidence="4">
    <location>
        <begin position="181"/>
        <end position="192"/>
    </location>
</feature>
<name>G4YPL5_PHYSP</name>
<evidence type="ECO:0000256" key="2">
    <source>
        <dbReference type="ARBA" id="ARBA00022884"/>
    </source>
</evidence>
<dbReference type="GO" id="GO:0003723">
    <property type="term" value="F:RNA binding"/>
    <property type="evidence" value="ECO:0007669"/>
    <property type="project" value="UniProtKB-KW"/>
</dbReference>
<feature type="compositionally biased region" description="Acidic residues" evidence="4">
    <location>
        <begin position="132"/>
        <end position="150"/>
    </location>
</feature>
<dbReference type="InParanoid" id="G4YPL5"/>
<dbReference type="SMART" id="SM00652">
    <property type="entry name" value="eIF1a"/>
    <property type="match status" value="1"/>
</dbReference>
<dbReference type="GO" id="GO:0003743">
    <property type="term" value="F:translation initiation factor activity"/>
    <property type="evidence" value="ECO:0007669"/>
    <property type="project" value="UniProtKB-UniRule"/>
</dbReference>
<organism evidence="6 7">
    <name type="scientific">Phytophthora sojae (strain P6497)</name>
    <name type="common">Soybean stem and root rot agent</name>
    <name type="synonym">Phytophthora megasperma f. sp. glycines</name>
    <dbReference type="NCBI Taxonomy" id="1094619"/>
    <lineage>
        <taxon>Eukaryota</taxon>
        <taxon>Sar</taxon>
        <taxon>Stramenopiles</taxon>
        <taxon>Oomycota</taxon>
        <taxon>Peronosporomycetes</taxon>
        <taxon>Peronosporales</taxon>
        <taxon>Peronosporaceae</taxon>
        <taxon>Phytophthora</taxon>
    </lineage>
</organism>
<feature type="domain" description="S1-like" evidence="5">
    <location>
        <begin position="23"/>
        <end position="75"/>
    </location>
</feature>
<dbReference type="OMA" id="FRKNIWV"/>
<dbReference type="GO" id="GO:0005634">
    <property type="term" value="C:nucleus"/>
    <property type="evidence" value="ECO:0007669"/>
    <property type="project" value="TreeGrafter"/>
</dbReference>
<gene>
    <name evidence="6" type="ORF">PHYSODRAFT_474031</name>
</gene>
<keyword evidence="7" id="KW-1185">Reference proteome</keyword>
<evidence type="ECO:0000256" key="3">
    <source>
        <dbReference type="PROSITE-ProRule" id="PRU00181"/>
    </source>
</evidence>
<protein>
    <recommendedName>
        <fullName evidence="5">S1-like domain-containing protein</fullName>
    </recommendedName>
</protein>
<dbReference type="PROSITE" id="PS50832">
    <property type="entry name" value="S1_IF1_TYPE"/>
    <property type="match status" value="1"/>
</dbReference>
<keyword evidence="3" id="KW-0396">Initiation factor</keyword>
<dbReference type="InterPro" id="IPR001253">
    <property type="entry name" value="TIF_eIF-1A"/>
</dbReference>
<evidence type="ECO:0000256" key="1">
    <source>
        <dbReference type="ARBA" id="ARBA00007340"/>
    </source>
</evidence>
<evidence type="ECO:0000256" key="4">
    <source>
        <dbReference type="SAM" id="MobiDB-lite"/>
    </source>
</evidence>